<dbReference type="Gene3D" id="3.30.70.360">
    <property type="match status" value="1"/>
</dbReference>
<gene>
    <name evidence="7" type="ORF">EZS28_001103</name>
</gene>
<dbReference type="PROSITE" id="PS00758">
    <property type="entry name" value="ARGE_DAPE_CPG2_1"/>
    <property type="match status" value="1"/>
</dbReference>
<dbReference type="SUPFAM" id="SSF53187">
    <property type="entry name" value="Zn-dependent exopeptidases"/>
    <property type="match status" value="1"/>
</dbReference>
<evidence type="ECO:0000256" key="4">
    <source>
        <dbReference type="ARBA" id="ARBA00022801"/>
    </source>
</evidence>
<sequence length="527" mass="58072">MTKAAEGQDIKTSQLDRHITELAWKYLPLARETLAEAIRIPADYIDKPVSEGGDPRCGLSNHELPRITYLRQQIVRLGAVSSAEDVDFDGFGNLAWTVEDKDDPTPKDKKKVVYFDGHTDTVNALRSAWKEKVVGADCYNGLVDQKLINRDFLESQLGYLPPESEYKHCIFGRGSADQLAGVIGQIFATKIMLELRSEGALHGVIVRAYGTVAEEDNDGGGPMYVVRKELPGAKPEFIPDAVIFTEGTGCSELGALGIYRGQRGRMQIEVDVIGKSCHGSMPWMGVNPLEFGSRIISEANDRYQHHIGFKEDSFLGGGTRVASDCHLATPSDCAVPERFTFRFDRRLTAGESPEDALADIESLSSVASARAAKCVVNISVPRYSEPTWKGTKPDNSQIYLSWVTPEEHPVIQAAVDAYLRVVTPAIPPLQGERPKWAAPREPRVARWIFSTDGVGFPIPETDNTISVPQEKQWVKTGAYKHPPMLGFGAGYEQNTHKIGEYVDEREVAHSIALYARFPSLLAARAGL</sequence>
<proteinExistence type="inferred from homology"/>
<dbReference type="InterPro" id="IPR011650">
    <property type="entry name" value="Peptidase_M20_dimer"/>
</dbReference>
<dbReference type="SUPFAM" id="SSF55031">
    <property type="entry name" value="Bacterial exopeptidase dimerisation domain"/>
    <property type="match status" value="1"/>
</dbReference>
<comment type="caution">
    <text evidence="7">The sequence shown here is derived from an EMBL/GenBank/DDBJ whole genome shotgun (WGS) entry which is preliminary data.</text>
</comment>
<name>A0A5J4X863_9EUKA</name>
<dbReference type="Pfam" id="PF07687">
    <property type="entry name" value="M20_dimer"/>
    <property type="match status" value="1"/>
</dbReference>
<dbReference type="OrthoDB" id="3064516at2759"/>
<keyword evidence="3" id="KW-0479">Metal-binding</keyword>
<protein>
    <submittedName>
        <fullName evidence="7">Putative selenium metabolism hydrolase</fullName>
    </submittedName>
</protein>
<keyword evidence="4 7" id="KW-0378">Hydrolase</keyword>
<dbReference type="InterPro" id="IPR001261">
    <property type="entry name" value="ArgE/DapE_CS"/>
</dbReference>
<evidence type="ECO:0000256" key="1">
    <source>
        <dbReference type="ARBA" id="ARBA00001947"/>
    </source>
</evidence>
<dbReference type="PANTHER" id="PTHR43808">
    <property type="entry name" value="ACETYLORNITHINE DEACETYLASE"/>
    <property type="match status" value="1"/>
</dbReference>
<organism evidence="7 8">
    <name type="scientific">Streblomastix strix</name>
    <dbReference type="NCBI Taxonomy" id="222440"/>
    <lineage>
        <taxon>Eukaryota</taxon>
        <taxon>Metamonada</taxon>
        <taxon>Preaxostyla</taxon>
        <taxon>Oxymonadida</taxon>
        <taxon>Streblomastigidae</taxon>
        <taxon>Streblomastix</taxon>
    </lineage>
</organism>
<comment type="cofactor">
    <cofactor evidence="1">
        <name>Zn(2+)</name>
        <dbReference type="ChEBI" id="CHEBI:29105"/>
    </cofactor>
</comment>
<dbReference type="AlphaFoldDB" id="A0A5J4X863"/>
<evidence type="ECO:0000256" key="5">
    <source>
        <dbReference type="ARBA" id="ARBA00022833"/>
    </source>
</evidence>
<evidence type="ECO:0000313" key="7">
    <source>
        <dbReference type="EMBL" id="KAA6403367.1"/>
    </source>
</evidence>
<evidence type="ECO:0000259" key="6">
    <source>
        <dbReference type="Pfam" id="PF07687"/>
    </source>
</evidence>
<dbReference type="Proteomes" id="UP000324800">
    <property type="component" value="Unassembled WGS sequence"/>
</dbReference>
<dbReference type="Gene3D" id="3.40.630.10">
    <property type="entry name" value="Zn peptidases"/>
    <property type="match status" value="1"/>
</dbReference>
<accession>A0A5J4X863</accession>
<comment type="similarity">
    <text evidence="2">Belongs to the peptidase M20A family.</text>
</comment>
<keyword evidence="5" id="KW-0862">Zinc</keyword>
<evidence type="ECO:0000256" key="2">
    <source>
        <dbReference type="ARBA" id="ARBA00006247"/>
    </source>
</evidence>
<dbReference type="PANTHER" id="PTHR43808:SF8">
    <property type="entry name" value="PEPTIDASE M20 DIMERISATION DOMAIN-CONTAINING PROTEIN"/>
    <property type="match status" value="1"/>
</dbReference>
<dbReference type="EMBL" id="SNRW01000108">
    <property type="protein sequence ID" value="KAA6403367.1"/>
    <property type="molecule type" value="Genomic_DNA"/>
</dbReference>
<evidence type="ECO:0000313" key="8">
    <source>
        <dbReference type="Proteomes" id="UP000324800"/>
    </source>
</evidence>
<dbReference type="GO" id="GO:0016787">
    <property type="term" value="F:hydrolase activity"/>
    <property type="evidence" value="ECO:0007669"/>
    <property type="project" value="UniProtKB-KW"/>
</dbReference>
<feature type="domain" description="Peptidase M20 dimerisation" evidence="6">
    <location>
        <begin position="261"/>
        <end position="364"/>
    </location>
</feature>
<reference evidence="7 8" key="1">
    <citation type="submission" date="2019-03" db="EMBL/GenBank/DDBJ databases">
        <title>Single cell metagenomics reveals metabolic interactions within the superorganism composed of flagellate Streblomastix strix and complex community of Bacteroidetes bacteria on its surface.</title>
        <authorList>
            <person name="Treitli S.C."/>
            <person name="Kolisko M."/>
            <person name="Husnik F."/>
            <person name="Keeling P."/>
            <person name="Hampl V."/>
        </authorList>
    </citation>
    <scope>NUCLEOTIDE SEQUENCE [LARGE SCALE GENOMIC DNA]</scope>
    <source>
        <strain evidence="7">ST1C</strain>
    </source>
</reference>
<evidence type="ECO:0000256" key="3">
    <source>
        <dbReference type="ARBA" id="ARBA00022723"/>
    </source>
</evidence>
<dbReference type="InterPro" id="IPR050072">
    <property type="entry name" value="Peptidase_M20A"/>
</dbReference>
<dbReference type="InterPro" id="IPR036264">
    <property type="entry name" value="Bact_exopeptidase_dim_dom"/>
</dbReference>